<dbReference type="OrthoDB" id="5470692at2"/>
<proteinExistence type="predicted"/>
<dbReference type="KEGG" id="dcb:C3Y92_00725"/>
<dbReference type="RefSeq" id="WP_129348552.1">
    <property type="nucleotide sequence ID" value="NZ_CP026538.1"/>
</dbReference>
<keyword evidence="3" id="KW-1185">Reference proteome</keyword>
<feature type="signal peptide" evidence="1">
    <location>
        <begin position="1"/>
        <end position="19"/>
    </location>
</feature>
<dbReference type="Proteomes" id="UP000293296">
    <property type="component" value="Chromosome"/>
</dbReference>
<evidence type="ECO:0000256" key="1">
    <source>
        <dbReference type="SAM" id="SignalP"/>
    </source>
</evidence>
<protein>
    <recommendedName>
        <fullName evidence="4">3D domain-containing protein</fullName>
    </recommendedName>
</protein>
<reference evidence="2 3" key="1">
    <citation type="submission" date="2018-02" db="EMBL/GenBank/DDBJ databases">
        <title>Genome sequence of Desulfovibrio carbinolicus DSM 3852.</title>
        <authorList>
            <person name="Wilbanks E."/>
            <person name="Skennerton C.T."/>
            <person name="Orphan V.J."/>
        </authorList>
    </citation>
    <scope>NUCLEOTIDE SEQUENCE [LARGE SCALE GENOMIC DNA]</scope>
    <source>
        <strain evidence="2 3">DSM 3852</strain>
    </source>
</reference>
<organism evidence="2 3">
    <name type="scientific">Solidesulfovibrio carbinolicus</name>
    <dbReference type="NCBI Taxonomy" id="296842"/>
    <lineage>
        <taxon>Bacteria</taxon>
        <taxon>Pseudomonadati</taxon>
        <taxon>Thermodesulfobacteriota</taxon>
        <taxon>Desulfovibrionia</taxon>
        <taxon>Desulfovibrionales</taxon>
        <taxon>Desulfovibrionaceae</taxon>
        <taxon>Solidesulfovibrio</taxon>
    </lineage>
</organism>
<dbReference type="EMBL" id="CP026538">
    <property type="protein sequence ID" value="QAZ65841.1"/>
    <property type="molecule type" value="Genomic_DNA"/>
</dbReference>
<gene>
    <name evidence="2" type="ORF">C3Y92_00725</name>
</gene>
<evidence type="ECO:0000313" key="3">
    <source>
        <dbReference type="Proteomes" id="UP000293296"/>
    </source>
</evidence>
<name>A0A4P6HFB4_9BACT</name>
<evidence type="ECO:0000313" key="2">
    <source>
        <dbReference type="EMBL" id="QAZ65841.1"/>
    </source>
</evidence>
<dbReference type="CDD" id="cd22784">
    <property type="entry name" value="DPBB_MltA_YuiC-like"/>
    <property type="match status" value="1"/>
</dbReference>
<sequence>MRVFAVVFALLVSVVAAQASTHKNISISNLSNKQRIAATVTAYTPDPRENGGKGKKSGTAIGTRIRPGIVAVSRDLLKSGWNFGDKVHIEGLGVFTIEDTMHQRHRRTIDVAVPDRKAAEKIGKRRAIVVTLLEGRPEAEA</sequence>
<keyword evidence="1" id="KW-0732">Signal</keyword>
<dbReference type="AlphaFoldDB" id="A0A4P6HFB4"/>
<accession>A0A4P6HFB4</accession>
<feature type="chain" id="PRO_5020591604" description="3D domain-containing protein" evidence="1">
    <location>
        <begin position="20"/>
        <end position="141"/>
    </location>
</feature>
<evidence type="ECO:0008006" key="4">
    <source>
        <dbReference type="Google" id="ProtNLM"/>
    </source>
</evidence>